<dbReference type="InterPro" id="IPR036425">
    <property type="entry name" value="MoaB/Mog-like_dom_sf"/>
</dbReference>
<gene>
    <name evidence="8" type="ORF">KACC15558_10860</name>
</gene>
<feature type="region of interest" description="Disordered" evidence="6">
    <location>
        <begin position="382"/>
        <end position="428"/>
    </location>
</feature>
<reference evidence="8 9" key="1">
    <citation type="submission" date="2024-02" db="EMBL/GenBank/DDBJ databases">
        <title>Characterization of antibiotic resistant novel bacterial strains and their environmental applications.</title>
        <authorList>
            <person name="Manzoor S."/>
            <person name="Abbas S."/>
            <person name="Arshad M."/>
            <person name="Li W.J."/>
            <person name="Ahmed I."/>
        </authorList>
    </citation>
    <scope>NUCLEOTIDE SEQUENCE [LARGE SCALE GENOMIC DNA]</scope>
    <source>
        <strain evidence="8 9">KACC 15558</strain>
    </source>
</reference>
<comment type="function">
    <text evidence="1 5">Catalyzes the insertion of molybdate into adenylated molybdopterin with the concomitant release of AMP.</text>
</comment>
<dbReference type="Gene3D" id="3.40.980.10">
    <property type="entry name" value="MoaB/Mog-like domain"/>
    <property type="match status" value="1"/>
</dbReference>
<evidence type="ECO:0000256" key="1">
    <source>
        <dbReference type="ARBA" id="ARBA00002901"/>
    </source>
</evidence>
<dbReference type="EMBL" id="BAABNP010000003">
    <property type="protein sequence ID" value="GAA5340046.1"/>
    <property type="molecule type" value="Genomic_DNA"/>
</dbReference>
<feature type="domain" description="MoaB/Mog" evidence="7">
    <location>
        <begin position="187"/>
        <end position="319"/>
    </location>
</feature>
<dbReference type="RefSeq" id="WP_342037503.1">
    <property type="nucleotide sequence ID" value="NZ_BAABBK010000003.1"/>
</dbReference>
<evidence type="ECO:0000259" key="7">
    <source>
        <dbReference type="SMART" id="SM00852"/>
    </source>
</evidence>
<sequence length="428" mass="43860">MTSAIMHRRRVSETISPLLGTRSTPLSELLDVERRLAADVVTAVDVPGFDNSSMDGYAVAHDTVRAARRTDGSVGPLPVVGQVAAGAQGAPVPTGSLIEIMTGAPLPAGTDTVVPIEATTPARFGAEAVTITVDDLAPGAYVRPRGSDVGAGTTVLRAGVMLTPARLGVAAACGVTALTVLTLPRVLVLSTGDEVASQADAGIHDANGVTLTAGLLRLGAEVTTLTVPDDPRILLETVAAIDVDLVVSTGGISKGAREVVKLAAAADPDSDMVFEAIAMQPGGPQGCGRLAGRPWVALPGNPVSALISYEMFLRPALLGLDPEDDARDAAHHRLATDLDEAPPSGKLQVRRARIGQNGIDLVGGSRSHLLHSYAESTHLVFIPPSGQAGPAADTTDQPGDPADQPSDPADSNRPGPGAGDRLKTWRIN</sequence>
<dbReference type="Proteomes" id="UP001498935">
    <property type="component" value="Unassembled WGS sequence"/>
</dbReference>
<dbReference type="SMART" id="SM00852">
    <property type="entry name" value="MoCF_biosynth"/>
    <property type="match status" value="1"/>
</dbReference>
<keyword evidence="5" id="KW-0479">Metal-binding</keyword>
<comment type="catalytic activity">
    <reaction evidence="4">
        <text>adenylyl-molybdopterin + molybdate = Mo-molybdopterin + AMP + H(+)</text>
        <dbReference type="Rhea" id="RHEA:35047"/>
        <dbReference type="ChEBI" id="CHEBI:15378"/>
        <dbReference type="ChEBI" id="CHEBI:36264"/>
        <dbReference type="ChEBI" id="CHEBI:62727"/>
        <dbReference type="ChEBI" id="CHEBI:71302"/>
        <dbReference type="ChEBI" id="CHEBI:456215"/>
        <dbReference type="EC" id="2.10.1.1"/>
    </reaction>
</comment>
<evidence type="ECO:0000256" key="3">
    <source>
        <dbReference type="ARBA" id="ARBA00022505"/>
    </source>
</evidence>
<name>A0ABP9TZG5_9MICO</name>
<dbReference type="InterPro" id="IPR036135">
    <property type="entry name" value="MoeA_linker/N_sf"/>
</dbReference>
<comment type="caution">
    <text evidence="8">The sequence shown here is derived from an EMBL/GenBank/DDBJ whole genome shotgun (WGS) entry which is preliminary data.</text>
</comment>
<keyword evidence="5" id="KW-0501">Molybdenum cofactor biosynthesis</keyword>
<dbReference type="Pfam" id="PF03453">
    <property type="entry name" value="MoeA_N"/>
    <property type="match status" value="1"/>
</dbReference>
<dbReference type="InterPro" id="IPR001453">
    <property type="entry name" value="MoaB/Mog_dom"/>
</dbReference>
<dbReference type="PANTHER" id="PTHR10192:SF5">
    <property type="entry name" value="GEPHYRIN"/>
    <property type="match status" value="1"/>
</dbReference>
<evidence type="ECO:0000313" key="9">
    <source>
        <dbReference type="Proteomes" id="UP001498935"/>
    </source>
</evidence>
<dbReference type="Pfam" id="PF00994">
    <property type="entry name" value="MoCF_biosynth"/>
    <property type="match status" value="1"/>
</dbReference>
<evidence type="ECO:0000256" key="5">
    <source>
        <dbReference type="RuleBase" id="RU365090"/>
    </source>
</evidence>
<comment type="cofactor">
    <cofactor evidence="5">
        <name>Mg(2+)</name>
        <dbReference type="ChEBI" id="CHEBI:18420"/>
    </cofactor>
</comment>
<evidence type="ECO:0000313" key="8">
    <source>
        <dbReference type="EMBL" id="GAA5340046.1"/>
    </source>
</evidence>
<dbReference type="InterPro" id="IPR038987">
    <property type="entry name" value="MoeA-like"/>
</dbReference>
<dbReference type="PANTHER" id="PTHR10192">
    <property type="entry name" value="MOLYBDOPTERIN BIOSYNTHESIS PROTEIN"/>
    <property type="match status" value="1"/>
</dbReference>
<keyword evidence="5" id="KW-0460">Magnesium</keyword>
<keyword evidence="5" id="KW-0808">Transferase</keyword>
<protein>
    <recommendedName>
        <fullName evidence="5">Molybdopterin molybdenumtransferase</fullName>
        <ecNumber evidence="5">2.10.1.1</ecNumber>
    </recommendedName>
</protein>
<evidence type="ECO:0000256" key="2">
    <source>
        <dbReference type="ARBA" id="ARBA00010763"/>
    </source>
</evidence>
<dbReference type="InterPro" id="IPR005110">
    <property type="entry name" value="MoeA_linker/N"/>
</dbReference>
<dbReference type="Gene3D" id="2.170.190.11">
    <property type="entry name" value="Molybdopterin biosynthesis moea protein, domain 3"/>
    <property type="match status" value="1"/>
</dbReference>
<evidence type="ECO:0000256" key="4">
    <source>
        <dbReference type="ARBA" id="ARBA00047317"/>
    </source>
</evidence>
<organism evidence="8 9">
    <name type="scientific">Brevibacterium ammoniilyticum</name>
    <dbReference type="NCBI Taxonomy" id="1046555"/>
    <lineage>
        <taxon>Bacteria</taxon>
        <taxon>Bacillati</taxon>
        <taxon>Actinomycetota</taxon>
        <taxon>Actinomycetes</taxon>
        <taxon>Micrococcales</taxon>
        <taxon>Brevibacteriaceae</taxon>
        <taxon>Brevibacterium</taxon>
    </lineage>
</organism>
<feature type="compositionally biased region" description="Low complexity" evidence="6">
    <location>
        <begin position="396"/>
        <end position="411"/>
    </location>
</feature>
<comment type="similarity">
    <text evidence="2 5">Belongs to the MoeA family.</text>
</comment>
<dbReference type="Gene3D" id="2.40.340.10">
    <property type="entry name" value="MoeA, C-terminal, domain IV"/>
    <property type="match status" value="1"/>
</dbReference>
<dbReference type="EC" id="2.10.1.1" evidence="5"/>
<comment type="pathway">
    <text evidence="5">Cofactor biosynthesis; molybdopterin biosynthesis.</text>
</comment>
<dbReference type="Gene3D" id="3.90.105.10">
    <property type="entry name" value="Molybdopterin biosynthesis moea protein, domain 2"/>
    <property type="match status" value="1"/>
</dbReference>
<evidence type="ECO:0000256" key="6">
    <source>
        <dbReference type="SAM" id="MobiDB-lite"/>
    </source>
</evidence>
<dbReference type="CDD" id="cd00887">
    <property type="entry name" value="MoeA"/>
    <property type="match status" value="1"/>
</dbReference>
<dbReference type="SUPFAM" id="SSF63882">
    <property type="entry name" value="MoeA N-terminal region -like"/>
    <property type="match status" value="1"/>
</dbReference>
<accession>A0ABP9TZG5</accession>
<dbReference type="SUPFAM" id="SSF53218">
    <property type="entry name" value="Molybdenum cofactor biosynthesis proteins"/>
    <property type="match status" value="1"/>
</dbReference>
<dbReference type="InterPro" id="IPR036688">
    <property type="entry name" value="MoeA_C_domain_IV_sf"/>
</dbReference>
<keyword evidence="3 5" id="KW-0500">Molybdenum</keyword>
<proteinExistence type="inferred from homology"/>
<keyword evidence="9" id="KW-1185">Reference proteome</keyword>